<dbReference type="EMBL" id="BAEQ01000055">
    <property type="protein sequence ID" value="GAC30358.1"/>
    <property type="molecule type" value="Genomic_DNA"/>
</dbReference>
<gene>
    <name evidence="1" type="ORF">GPAL_3510</name>
</gene>
<organism evidence="1 2">
    <name type="scientific">Brumicola pallidula DSM 14239 = ACAM 615</name>
    <dbReference type="NCBI Taxonomy" id="1121922"/>
    <lineage>
        <taxon>Bacteria</taxon>
        <taxon>Pseudomonadati</taxon>
        <taxon>Pseudomonadota</taxon>
        <taxon>Gammaproteobacteria</taxon>
        <taxon>Alteromonadales</taxon>
        <taxon>Alteromonadaceae</taxon>
        <taxon>Brumicola</taxon>
    </lineage>
</organism>
<evidence type="ECO:0000313" key="2">
    <source>
        <dbReference type="Proteomes" id="UP000006251"/>
    </source>
</evidence>
<proteinExistence type="predicted"/>
<name>K6ZNA4_9ALTE</name>
<evidence type="ECO:0000313" key="1">
    <source>
        <dbReference type="EMBL" id="GAC30358.1"/>
    </source>
</evidence>
<sequence length="37" mass="4223">MDKYIDEYQFSNDTGTTLLACDVDQTLKIIVVVLNDK</sequence>
<keyword evidence="2" id="KW-1185">Reference proteome</keyword>
<comment type="caution">
    <text evidence="1">The sequence shown here is derived from an EMBL/GenBank/DDBJ whole genome shotgun (WGS) entry which is preliminary data.</text>
</comment>
<protein>
    <submittedName>
        <fullName evidence="1">Uncharacterized protein</fullName>
    </submittedName>
</protein>
<dbReference type="Proteomes" id="UP000006251">
    <property type="component" value="Unassembled WGS sequence"/>
</dbReference>
<dbReference type="AlphaFoldDB" id="K6ZNA4"/>
<accession>K6ZNA4</accession>
<reference evidence="2" key="1">
    <citation type="journal article" date="2014" name="Environ. Microbiol.">
        <title>Comparative genomics of the marine bacterial genus Glaciecola reveals the high degree of genomic diversity and genomic characteristic for cold adaptation.</title>
        <authorList>
            <person name="Qin Q.L."/>
            <person name="Xie B.B."/>
            <person name="Yu Y."/>
            <person name="Shu Y.L."/>
            <person name="Rong J.C."/>
            <person name="Zhang Y.J."/>
            <person name="Zhao D.L."/>
            <person name="Chen X.L."/>
            <person name="Zhang X.Y."/>
            <person name="Chen B."/>
            <person name="Zhou B.C."/>
            <person name="Zhang Y.Z."/>
        </authorList>
    </citation>
    <scope>NUCLEOTIDE SEQUENCE [LARGE SCALE GENOMIC DNA]</scope>
    <source>
        <strain evidence="2">ACAM 615</strain>
    </source>
</reference>